<proteinExistence type="inferred from homology"/>
<dbReference type="GO" id="GO:0005634">
    <property type="term" value="C:nucleus"/>
    <property type="evidence" value="ECO:0007669"/>
    <property type="project" value="TreeGrafter"/>
</dbReference>
<feature type="binding site" evidence="4">
    <location>
        <begin position="571"/>
        <end position="573"/>
    </location>
    <ligand>
        <name>FAD</name>
        <dbReference type="ChEBI" id="CHEBI:57692"/>
    </ligand>
</feature>
<feature type="binding site" evidence="4">
    <location>
        <position position="470"/>
    </location>
    <ligand>
        <name>FAD</name>
        <dbReference type="ChEBI" id="CHEBI:57692"/>
    </ligand>
</feature>
<dbReference type="InterPro" id="IPR002081">
    <property type="entry name" value="Cryptochrome/DNA_photolyase_1"/>
</dbReference>
<dbReference type="Pfam" id="PF00875">
    <property type="entry name" value="DNA_photolyase"/>
    <property type="match status" value="1"/>
</dbReference>
<evidence type="ECO:0000256" key="6">
    <source>
        <dbReference type="SAM" id="MobiDB-lite"/>
    </source>
</evidence>
<comment type="similarity">
    <text evidence="1">Belongs to the DNA photolyase class-1 family.</text>
</comment>
<feature type="compositionally biased region" description="Basic and acidic residues" evidence="6">
    <location>
        <begin position="35"/>
        <end position="52"/>
    </location>
</feature>
<keyword evidence="9" id="KW-1185">Reference proteome</keyword>
<organism evidence="8 9">
    <name type="scientific">Pseudozyma flocculosa</name>
    <dbReference type="NCBI Taxonomy" id="84751"/>
    <lineage>
        <taxon>Eukaryota</taxon>
        <taxon>Fungi</taxon>
        <taxon>Dikarya</taxon>
        <taxon>Basidiomycota</taxon>
        <taxon>Ustilaginomycotina</taxon>
        <taxon>Ustilaginomycetes</taxon>
        <taxon>Ustilaginales</taxon>
        <taxon>Ustilaginaceae</taxon>
        <taxon>Pseudozyma</taxon>
    </lineage>
</organism>
<dbReference type="Proteomes" id="UP000323386">
    <property type="component" value="Unassembled WGS sequence"/>
</dbReference>
<feature type="binding site" evidence="4">
    <location>
        <begin position="473"/>
        <end position="480"/>
    </location>
    <ligand>
        <name>FAD</name>
        <dbReference type="ChEBI" id="CHEBI:57692"/>
    </ligand>
</feature>
<dbReference type="GO" id="GO:0005737">
    <property type="term" value="C:cytoplasm"/>
    <property type="evidence" value="ECO:0007669"/>
    <property type="project" value="TreeGrafter"/>
</dbReference>
<name>A0A5C3EZA6_9BASI</name>
<dbReference type="InterPro" id="IPR036134">
    <property type="entry name" value="Crypto/Photolyase_FAD-like_sf"/>
</dbReference>
<evidence type="ECO:0000313" key="9">
    <source>
        <dbReference type="Proteomes" id="UP000323386"/>
    </source>
</evidence>
<dbReference type="SUPFAM" id="SSF48173">
    <property type="entry name" value="Cryptochrome/photolyase FAD-binding domain"/>
    <property type="match status" value="1"/>
</dbReference>
<dbReference type="GO" id="GO:0003904">
    <property type="term" value="F:deoxyribodipyrimidine photo-lyase activity"/>
    <property type="evidence" value="ECO:0007669"/>
    <property type="project" value="TreeGrafter"/>
</dbReference>
<reference evidence="8 9" key="1">
    <citation type="submission" date="2018-03" db="EMBL/GenBank/DDBJ databases">
        <authorList>
            <person name="Guldener U."/>
        </authorList>
    </citation>
    <scope>NUCLEOTIDE SEQUENCE [LARGE SCALE GENOMIC DNA]</scope>
    <source>
        <strain evidence="8 9">DAOM196992</strain>
    </source>
</reference>
<evidence type="ECO:0000313" key="8">
    <source>
        <dbReference type="EMBL" id="SPO37604.1"/>
    </source>
</evidence>
<dbReference type="PANTHER" id="PTHR11455:SF18">
    <property type="entry name" value="SI:CH1073-390K14.1"/>
    <property type="match status" value="1"/>
</dbReference>
<feature type="site" description="Electron transfer via tryptophanyl radical" evidence="5">
    <location>
        <position position="581"/>
    </location>
</feature>
<dbReference type="GO" id="GO:0003677">
    <property type="term" value="F:DNA binding"/>
    <property type="evidence" value="ECO:0007669"/>
    <property type="project" value="TreeGrafter"/>
</dbReference>
<dbReference type="InterPro" id="IPR014729">
    <property type="entry name" value="Rossmann-like_a/b/a_fold"/>
</dbReference>
<keyword evidence="3 4" id="KW-0274">FAD</keyword>
<keyword evidence="2 4" id="KW-0285">Flavoprotein</keyword>
<feature type="site" description="Electron transfer via tryptophanyl radical" evidence="5">
    <location>
        <position position="558"/>
    </location>
</feature>
<dbReference type="EMBL" id="OOIP01000007">
    <property type="protein sequence ID" value="SPO37604.1"/>
    <property type="molecule type" value="Genomic_DNA"/>
</dbReference>
<evidence type="ECO:0000256" key="1">
    <source>
        <dbReference type="ARBA" id="ARBA00005862"/>
    </source>
</evidence>
<dbReference type="InterPro" id="IPR006050">
    <property type="entry name" value="DNA_photolyase_N"/>
</dbReference>
<dbReference type="GO" id="GO:0071949">
    <property type="term" value="F:FAD binding"/>
    <property type="evidence" value="ECO:0007669"/>
    <property type="project" value="TreeGrafter"/>
</dbReference>
<dbReference type="Gene3D" id="1.10.579.10">
    <property type="entry name" value="DNA Cyclobutane Dipyrimidine Photolyase, subunit A, domain 3"/>
    <property type="match status" value="1"/>
</dbReference>
<evidence type="ECO:0000256" key="5">
    <source>
        <dbReference type="PIRSR" id="PIRSR602081-2"/>
    </source>
</evidence>
<dbReference type="GO" id="GO:0043153">
    <property type="term" value="P:entrainment of circadian clock by photoperiod"/>
    <property type="evidence" value="ECO:0007669"/>
    <property type="project" value="TreeGrafter"/>
</dbReference>
<feature type="domain" description="Photolyase/cryptochrome alpha/beta" evidence="7">
    <location>
        <begin position="141"/>
        <end position="283"/>
    </location>
</feature>
<dbReference type="SUPFAM" id="SSF52425">
    <property type="entry name" value="Cryptochrome/photolyase, N-terminal domain"/>
    <property type="match status" value="1"/>
</dbReference>
<dbReference type="InterPro" id="IPR005101">
    <property type="entry name" value="Cryptochr/Photolyase_FAD-bd"/>
</dbReference>
<dbReference type="Gene3D" id="1.25.40.80">
    <property type="match status" value="1"/>
</dbReference>
<evidence type="ECO:0000256" key="3">
    <source>
        <dbReference type="ARBA" id="ARBA00022827"/>
    </source>
</evidence>
<dbReference type="Gene3D" id="3.40.50.620">
    <property type="entry name" value="HUPs"/>
    <property type="match status" value="1"/>
</dbReference>
<dbReference type="AlphaFoldDB" id="A0A5C3EZA6"/>
<dbReference type="PROSITE" id="PS51645">
    <property type="entry name" value="PHR_CRY_ALPHA_BETA"/>
    <property type="match status" value="1"/>
</dbReference>
<dbReference type="OrthoDB" id="435881at2759"/>
<dbReference type="Pfam" id="PF03441">
    <property type="entry name" value="FAD_binding_7"/>
    <property type="match status" value="1"/>
</dbReference>
<feature type="compositionally biased region" description="Polar residues" evidence="6">
    <location>
        <begin position="8"/>
        <end position="34"/>
    </location>
</feature>
<feature type="site" description="Electron transfer via tryptophanyl radical" evidence="5">
    <location>
        <position position="505"/>
    </location>
</feature>
<dbReference type="InterPro" id="IPR036155">
    <property type="entry name" value="Crypto/Photolyase_N_sf"/>
</dbReference>
<sequence>MAPKRKTSAASEAKQNGNEANGASATPASPSKTVEQTDHEERALDPKLAEHPDESEEETSKPPAKKYKKSSKATDQKGSIDMAQNTVKKGYGADAYAKEGKGWHRSDFNPKDSSKTPLQRLEDSLKKHAPSKIGSAEDGRNVVYWMRMHDLRIHDNRALAHASELAKQRRDKGKGGNLIALHVISPGDFRAHDRSARRIDFVLRTLRDLERKFAEKQIPFVVVTVEPRTAIIDRVFELCKQWGAGQLTANIEYEVDELWRDAKMVDQAGERDVAFSLFHDCYVVPPGKVTTNDGRPYSVFSPWNRKWTDILSKDMSLLDESPEPEPNDKAIRQDKELGALFDLEKLGDGYGIPDQLEGFECADRDYMAKLWPVEGDAAKKVLDNFMEGKGGKTILDAPANEGSENVGANSKESRIGRYSTGRNLVSENGTSRISPYLAAGLVSPRECLRRTMAINKNRLHVGRDSGVAMWNTEVSFRDFYGHVLAAWPKVCMGHAFITKYEDVKWETDSETLQAWKEGRTGYPIVDAAQRQCIKQGYIHNRGRMISAMFLTKHLLHDWREGERHFSLNFVDQDFASNNGGWQWSASTGTDPQPYFRIFNPLSQSEKSDPDGEYIRHFVPELRNVKGNAIHDPFNRLSPAEFKKLGYPKPIVEHKQARERALRRFKNPGDE</sequence>
<keyword evidence="8" id="KW-0456">Lyase</keyword>
<feature type="binding site" evidence="4">
    <location>
        <position position="418"/>
    </location>
    <ligand>
        <name>FAD</name>
        <dbReference type="ChEBI" id="CHEBI:57692"/>
    </ligand>
</feature>
<dbReference type="GO" id="GO:0032922">
    <property type="term" value="P:circadian regulation of gene expression"/>
    <property type="evidence" value="ECO:0007669"/>
    <property type="project" value="TreeGrafter"/>
</dbReference>
<dbReference type="PANTHER" id="PTHR11455">
    <property type="entry name" value="CRYPTOCHROME"/>
    <property type="match status" value="1"/>
</dbReference>
<feature type="region of interest" description="Disordered" evidence="6">
    <location>
        <begin position="1"/>
        <end position="86"/>
    </location>
</feature>
<comment type="cofactor">
    <cofactor evidence="4">
        <name>FAD</name>
        <dbReference type="ChEBI" id="CHEBI:57692"/>
    </cofactor>
    <text evidence="4">Binds 1 FAD per subunit.</text>
</comment>
<protein>
    <submittedName>
        <fullName evidence="8">Related to deoxyribodipyrimidine photo-lyase PHR</fullName>
    </submittedName>
</protein>
<gene>
    <name evidence="8" type="ORF">PSFLO_03079</name>
</gene>
<accession>A0A5C3EZA6</accession>
<evidence type="ECO:0000256" key="2">
    <source>
        <dbReference type="ARBA" id="ARBA00022630"/>
    </source>
</evidence>
<feature type="binding site" evidence="4">
    <location>
        <begin position="430"/>
        <end position="434"/>
    </location>
    <ligand>
        <name>FAD</name>
        <dbReference type="ChEBI" id="CHEBI:57692"/>
    </ligand>
</feature>
<evidence type="ECO:0000259" key="7">
    <source>
        <dbReference type="PROSITE" id="PS51645"/>
    </source>
</evidence>
<evidence type="ECO:0000256" key="4">
    <source>
        <dbReference type="PIRSR" id="PIRSR602081-1"/>
    </source>
</evidence>